<sequence length="482" mass="55272">KGCKEKENKKLAKIDREKDSSLCFEEISASTAKVKESSRKLSSKRTSSDKHEHKKEKRKHESTSDSRRREVSSHSSPSKVSSPSKHTHSSSHKKSSSTSSRRKETSSSKKESPVRPKREYPSPKQHPLLVNYPSASLSVDNILKHPVLRVSELEDEDYELLNCLQNVVNERMAEMFLKIPNDVIRNIPGYDFVKHMKLANCRNKIDKAYEKHGMMKPHAEDEKPVKKEPYQSVGTHTKKPRLSHAMSTGSSSGEKSLLFDQSEVKKSTINNHLMDDGCTFDERDYEENEYCESNQLENLEDENPHARVLDFNFKKVDQEGLNKSSTPKSVVNKFTSLSSKISKQECDNSFFDLSFTPDETKTKSVSTLQKSSTPLQNKPDWREKFKNDFVSDDSWKEKFNDEFEDSTSWKEKFKDEFEDDGRSSPILASATQKKIMKKPLPTASNTSHCSTCGKDFPHQNFHLHTVHCERTARLKKQEQLKG</sequence>
<feature type="compositionally biased region" description="Basic and acidic residues" evidence="1">
    <location>
        <begin position="101"/>
        <end position="121"/>
    </location>
</feature>
<feature type="compositionally biased region" description="Basic and acidic residues" evidence="1">
    <location>
        <begin position="214"/>
        <end position="229"/>
    </location>
</feature>
<evidence type="ECO:0000313" key="3">
    <source>
        <dbReference type="Proteomes" id="UP001497623"/>
    </source>
</evidence>
<comment type="caution">
    <text evidence="2">The sequence shown here is derived from an EMBL/GenBank/DDBJ whole genome shotgun (WGS) entry which is preliminary data.</text>
</comment>
<evidence type="ECO:0008006" key="4">
    <source>
        <dbReference type="Google" id="ProtNLM"/>
    </source>
</evidence>
<evidence type="ECO:0000256" key="1">
    <source>
        <dbReference type="SAM" id="MobiDB-lite"/>
    </source>
</evidence>
<dbReference type="EMBL" id="CAXKWB010096897">
    <property type="protein sequence ID" value="CAL4221105.1"/>
    <property type="molecule type" value="Genomic_DNA"/>
</dbReference>
<feature type="compositionally biased region" description="Basic residues" evidence="1">
    <location>
        <begin position="85"/>
        <end position="95"/>
    </location>
</feature>
<protein>
    <recommendedName>
        <fullName evidence="4">C2H2-type domain-containing protein</fullName>
    </recommendedName>
</protein>
<feature type="non-terminal residue" evidence="2">
    <location>
        <position position="1"/>
    </location>
</feature>
<reference evidence="2 3" key="1">
    <citation type="submission" date="2024-05" db="EMBL/GenBank/DDBJ databases">
        <authorList>
            <person name="Wallberg A."/>
        </authorList>
    </citation>
    <scope>NUCLEOTIDE SEQUENCE [LARGE SCALE GENOMIC DNA]</scope>
</reference>
<dbReference type="Proteomes" id="UP001497623">
    <property type="component" value="Unassembled WGS sequence"/>
</dbReference>
<feature type="region of interest" description="Disordered" evidence="1">
    <location>
        <begin position="14"/>
        <end position="129"/>
    </location>
</feature>
<keyword evidence="3" id="KW-1185">Reference proteome</keyword>
<feature type="region of interest" description="Disordered" evidence="1">
    <location>
        <begin position="214"/>
        <end position="256"/>
    </location>
</feature>
<feature type="non-terminal residue" evidence="2">
    <location>
        <position position="482"/>
    </location>
</feature>
<gene>
    <name evidence="2" type="ORF">MNOR_LOCUS39103</name>
</gene>
<accession>A0AAV2SQ92</accession>
<feature type="compositionally biased region" description="Basic and acidic residues" evidence="1">
    <location>
        <begin position="59"/>
        <end position="72"/>
    </location>
</feature>
<organism evidence="2 3">
    <name type="scientific">Meganyctiphanes norvegica</name>
    <name type="common">Northern krill</name>
    <name type="synonym">Thysanopoda norvegica</name>
    <dbReference type="NCBI Taxonomy" id="48144"/>
    <lineage>
        <taxon>Eukaryota</taxon>
        <taxon>Metazoa</taxon>
        <taxon>Ecdysozoa</taxon>
        <taxon>Arthropoda</taxon>
        <taxon>Crustacea</taxon>
        <taxon>Multicrustacea</taxon>
        <taxon>Malacostraca</taxon>
        <taxon>Eumalacostraca</taxon>
        <taxon>Eucarida</taxon>
        <taxon>Euphausiacea</taxon>
        <taxon>Euphausiidae</taxon>
        <taxon>Meganyctiphanes</taxon>
    </lineage>
</organism>
<dbReference type="AlphaFoldDB" id="A0AAV2SQ92"/>
<evidence type="ECO:0000313" key="2">
    <source>
        <dbReference type="EMBL" id="CAL4221105.1"/>
    </source>
</evidence>
<feature type="compositionally biased region" description="Polar residues" evidence="1">
    <location>
        <begin position="245"/>
        <end position="254"/>
    </location>
</feature>
<proteinExistence type="predicted"/>
<feature type="compositionally biased region" description="Low complexity" evidence="1">
    <location>
        <begin position="73"/>
        <end position="84"/>
    </location>
</feature>
<name>A0AAV2SQ92_MEGNR</name>